<evidence type="ECO:0000313" key="3">
    <source>
        <dbReference type="Proteomes" id="UP000013785"/>
    </source>
</evidence>
<reference evidence="2 3" key="1">
    <citation type="submission" date="2013-02" db="EMBL/GenBank/DDBJ databases">
        <title>The Genome Sequence of Enterococcus phoeniculicola BAA-412.</title>
        <authorList>
            <consortium name="The Broad Institute Genome Sequencing Platform"/>
            <consortium name="The Broad Institute Genome Sequencing Center for Infectious Disease"/>
            <person name="Earl A.M."/>
            <person name="Gilmore M.S."/>
            <person name="Lebreton F."/>
            <person name="Walker B."/>
            <person name="Young S.K."/>
            <person name="Zeng Q."/>
            <person name="Gargeya S."/>
            <person name="Fitzgerald M."/>
            <person name="Haas B."/>
            <person name="Abouelleil A."/>
            <person name="Alvarado L."/>
            <person name="Arachchi H.M."/>
            <person name="Berlin A.M."/>
            <person name="Chapman S.B."/>
            <person name="Dewar J."/>
            <person name="Goldberg J."/>
            <person name="Griggs A."/>
            <person name="Gujja S."/>
            <person name="Hansen M."/>
            <person name="Howarth C."/>
            <person name="Imamovic A."/>
            <person name="Larimer J."/>
            <person name="McCowan C."/>
            <person name="Murphy C."/>
            <person name="Neiman D."/>
            <person name="Pearson M."/>
            <person name="Priest M."/>
            <person name="Roberts A."/>
            <person name="Saif S."/>
            <person name="Shea T."/>
            <person name="Sisk P."/>
            <person name="Sykes S."/>
            <person name="Wortman J."/>
            <person name="Nusbaum C."/>
            <person name="Birren B."/>
        </authorList>
    </citation>
    <scope>NUCLEOTIDE SEQUENCE [LARGE SCALE GENOMIC DNA]</scope>
    <source>
        <strain evidence="2 3">ATCC BAA-412</strain>
    </source>
</reference>
<accession>R3WKT0</accession>
<dbReference type="RefSeq" id="WP_010769457.1">
    <property type="nucleotide sequence ID" value="NZ_ASWE01000001.1"/>
</dbReference>
<organism evidence="2 3">
    <name type="scientific">Enterococcus phoeniculicola ATCC BAA-412</name>
    <dbReference type="NCBI Taxonomy" id="1158610"/>
    <lineage>
        <taxon>Bacteria</taxon>
        <taxon>Bacillati</taxon>
        <taxon>Bacillota</taxon>
        <taxon>Bacilli</taxon>
        <taxon>Lactobacillales</taxon>
        <taxon>Enterococcaceae</taxon>
        <taxon>Enterococcus</taxon>
    </lineage>
</organism>
<dbReference type="InterPro" id="IPR005135">
    <property type="entry name" value="Endo/exonuclease/phosphatase"/>
</dbReference>
<dbReference type="GO" id="GO:0003824">
    <property type="term" value="F:catalytic activity"/>
    <property type="evidence" value="ECO:0007669"/>
    <property type="project" value="InterPro"/>
</dbReference>
<dbReference type="GO" id="GO:0006506">
    <property type="term" value="P:GPI anchor biosynthetic process"/>
    <property type="evidence" value="ECO:0007669"/>
    <property type="project" value="TreeGrafter"/>
</dbReference>
<evidence type="ECO:0000313" key="2">
    <source>
        <dbReference type="EMBL" id="EOL42470.1"/>
    </source>
</evidence>
<dbReference type="InterPro" id="IPR051916">
    <property type="entry name" value="GPI-anchor_lipid_remodeler"/>
</dbReference>
<dbReference type="STRING" id="154621.RV11_GL002023"/>
<dbReference type="CDD" id="cd09079">
    <property type="entry name" value="RgfB-like"/>
    <property type="match status" value="1"/>
</dbReference>
<evidence type="ECO:0000259" key="1">
    <source>
        <dbReference type="Pfam" id="PF03372"/>
    </source>
</evidence>
<dbReference type="PANTHER" id="PTHR14859">
    <property type="entry name" value="CALCOFLUOR WHITE HYPERSENSITIVE PROTEIN PRECURSOR"/>
    <property type="match status" value="1"/>
</dbReference>
<gene>
    <name evidence="2" type="ORF">UC3_02822</name>
</gene>
<dbReference type="GO" id="GO:0016020">
    <property type="term" value="C:membrane"/>
    <property type="evidence" value="ECO:0007669"/>
    <property type="project" value="GOC"/>
</dbReference>
<dbReference type="OrthoDB" id="9812537at2"/>
<proteinExistence type="predicted"/>
<dbReference type="Proteomes" id="UP000013785">
    <property type="component" value="Unassembled WGS sequence"/>
</dbReference>
<protein>
    <recommendedName>
        <fullName evidence="1">Endonuclease/exonuclease/phosphatase domain-containing protein</fullName>
    </recommendedName>
</protein>
<dbReference type="PATRIC" id="fig|1158610.3.peg.2807"/>
<dbReference type="Pfam" id="PF03372">
    <property type="entry name" value="Exo_endo_phos"/>
    <property type="match status" value="1"/>
</dbReference>
<name>R3WKT0_9ENTE</name>
<dbReference type="AlphaFoldDB" id="R3WKT0"/>
<feature type="domain" description="Endonuclease/exonuclease/phosphatase" evidence="1">
    <location>
        <begin position="19"/>
        <end position="266"/>
    </location>
</feature>
<dbReference type="HOGENOM" id="CLU_086635_0_0_9"/>
<dbReference type="EMBL" id="AJAT01000017">
    <property type="protein sequence ID" value="EOL42470.1"/>
    <property type="molecule type" value="Genomic_DNA"/>
</dbReference>
<dbReference type="PANTHER" id="PTHR14859:SF1">
    <property type="entry name" value="PGAP2-INTERACTING PROTEIN"/>
    <property type="match status" value="1"/>
</dbReference>
<sequence length="277" mass="31878">MKLLTLNTHSWMEEQPLEKLETLAQMIAAREIDIICLQEVNQRKDVGEGHTDAFFHHALNQMPIKKDNFAYLLVKRLKELEMSYHWCWMPSHIGYEVYEEGSAILSRNTLQAESFIASETTEFTDYHTRRMLGATTVVNGKDVYVMSCHFSWWEGENSGFYQEWQTTENVLSSKTVPLFLMGDLNNPSHIEGQGYTQLVNSSLPLVDSFSHAKNKMGEATVKKVIDGWENNQESLRIDYVFVSNQLEVSTYEVVFDGKRTPVVSDHFGVFVSGNWKE</sequence>
<dbReference type="InterPro" id="IPR036691">
    <property type="entry name" value="Endo/exonu/phosph_ase_sf"/>
</dbReference>
<dbReference type="SUPFAM" id="SSF56219">
    <property type="entry name" value="DNase I-like"/>
    <property type="match status" value="1"/>
</dbReference>
<dbReference type="Gene3D" id="3.60.10.10">
    <property type="entry name" value="Endonuclease/exonuclease/phosphatase"/>
    <property type="match status" value="1"/>
</dbReference>
<dbReference type="eggNOG" id="COG3568">
    <property type="taxonomic scope" value="Bacteria"/>
</dbReference>
<comment type="caution">
    <text evidence="2">The sequence shown here is derived from an EMBL/GenBank/DDBJ whole genome shotgun (WGS) entry which is preliminary data.</text>
</comment>
<keyword evidence="3" id="KW-1185">Reference proteome</keyword>